<evidence type="ECO:0000256" key="1">
    <source>
        <dbReference type="ARBA" id="ARBA00004141"/>
    </source>
</evidence>
<evidence type="ECO:0000256" key="9">
    <source>
        <dbReference type="ARBA" id="ARBA00023160"/>
    </source>
</evidence>
<evidence type="ECO:0000313" key="12">
    <source>
        <dbReference type="Proteomes" id="UP001147695"/>
    </source>
</evidence>
<dbReference type="Pfam" id="PF01151">
    <property type="entry name" value="ELO"/>
    <property type="match status" value="1"/>
</dbReference>
<dbReference type="AlphaFoldDB" id="A0A9W9Q166"/>
<keyword evidence="6 10" id="KW-1133">Transmembrane helix</keyword>
<dbReference type="GO" id="GO:0019367">
    <property type="term" value="P:fatty acid elongation, saturated fatty acid"/>
    <property type="evidence" value="ECO:0007669"/>
    <property type="project" value="TreeGrafter"/>
</dbReference>
<evidence type="ECO:0000256" key="2">
    <source>
        <dbReference type="ARBA" id="ARBA00022516"/>
    </source>
</evidence>
<evidence type="ECO:0000256" key="7">
    <source>
        <dbReference type="ARBA" id="ARBA00023098"/>
    </source>
</evidence>
<organism evidence="11 12">
    <name type="scientific">Penicillium brevicompactum</name>
    <dbReference type="NCBI Taxonomy" id="5074"/>
    <lineage>
        <taxon>Eukaryota</taxon>
        <taxon>Fungi</taxon>
        <taxon>Dikarya</taxon>
        <taxon>Ascomycota</taxon>
        <taxon>Pezizomycotina</taxon>
        <taxon>Eurotiomycetes</taxon>
        <taxon>Eurotiomycetidae</taxon>
        <taxon>Eurotiales</taxon>
        <taxon>Aspergillaceae</taxon>
        <taxon>Penicillium</taxon>
    </lineage>
</organism>
<dbReference type="EMBL" id="JAPZBQ010000006">
    <property type="protein sequence ID" value="KAJ5322680.1"/>
    <property type="molecule type" value="Genomic_DNA"/>
</dbReference>
<keyword evidence="2 10" id="KW-0444">Lipid biosynthesis</keyword>
<dbReference type="GO" id="GO:0034626">
    <property type="term" value="P:fatty acid elongation, polyunsaturated fatty acid"/>
    <property type="evidence" value="ECO:0007669"/>
    <property type="project" value="TreeGrafter"/>
</dbReference>
<gene>
    <name evidence="11" type="ORF">N7452_010969</name>
</gene>
<keyword evidence="4 10" id="KW-0812">Transmembrane</keyword>
<dbReference type="GO" id="GO:0030148">
    <property type="term" value="P:sphingolipid biosynthetic process"/>
    <property type="evidence" value="ECO:0007669"/>
    <property type="project" value="TreeGrafter"/>
</dbReference>
<keyword evidence="8 10" id="KW-0472">Membrane</keyword>
<reference evidence="11" key="2">
    <citation type="journal article" date="2023" name="IMA Fungus">
        <title>Comparative genomic study of the Penicillium genus elucidates a diverse pangenome and 15 lateral gene transfer events.</title>
        <authorList>
            <person name="Petersen C."/>
            <person name="Sorensen T."/>
            <person name="Nielsen M.R."/>
            <person name="Sondergaard T.E."/>
            <person name="Sorensen J.L."/>
            <person name="Fitzpatrick D.A."/>
            <person name="Frisvad J.C."/>
            <person name="Nielsen K.L."/>
        </authorList>
    </citation>
    <scope>NUCLEOTIDE SEQUENCE</scope>
    <source>
        <strain evidence="11">IBT 35673</strain>
    </source>
</reference>
<sequence length="363" mass="40290">MNTANGHSPIQVGLPPLGSVWPTFGQPQKIANSFFSESPNTSALLRPISISPATFKATLDFQVPLTFVIGYVTTVMFLNRLNASRKFKPWAFSKTLPFRTLVVIHNASLAVFSAWALYGMCFSMHASWPAGATKDGPDYYAHIAQMFCEADSTAIRAPANVKSLWDEGSAYFGWFFYMSKFYEVLDTMIILSSGKKSSTLQTYHHAGVILCAWVSLRYASPSYVVSIVLNSAVHTLMYSYFALQTMGVSIPMAIKRSLTGIQIIQFLVGLIWIYVLVFLKYNIGSVLTGQTNSNVSLSELRQVHAAVGRDFCDGSNPFAADVAVSCFADRGEAFPVLWSTLYILPLLALFVRFFIRSYIKVRK</sequence>
<comment type="subcellular location">
    <subcellularLocation>
        <location evidence="1">Membrane</location>
        <topology evidence="1">Multi-pass membrane protein</topology>
    </subcellularLocation>
</comment>
<dbReference type="PANTHER" id="PTHR11157">
    <property type="entry name" value="FATTY ACID ACYL TRANSFERASE-RELATED"/>
    <property type="match status" value="1"/>
</dbReference>
<evidence type="ECO:0000256" key="3">
    <source>
        <dbReference type="ARBA" id="ARBA00022679"/>
    </source>
</evidence>
<keyword evidence="9 10" id="KW-0275">Fatty acid biosynthesis</keyword>
<reference evidence="11" key="1">
    <citation type="submission" date="2022-12" db="EMBL/GenBank/DDBJ databases">
        <authorList>
            <person name="Petersen C."/>
        </authorList>
    </citation>
    <scope>NUCLEOTIDE SEQUENCE</scope>
    <source>
        <strain evidence="11">IBT 35673</strain>
    </source>
</reference>
<comment type="caution">
    <text evidence="11">The sequence shown here is derived from an EMBL/GenBank/DDBJ whole genome shotgun (WGS) entry which is preliminary data.</text>
</comment>
<dbReference type="GO" id="GO:0042761">
    <property type="term" value="P:very long-chain fatty acid biosynthetic process"/>
    <property type="evidence" value="ECO:0007669"/>
    <property type="project" value="TreeGrafter"/>
</dbReference>
<name>A0A9W9Q166_PENBR</name>
<keyword evidence="5 10" id="KW-0276">Fatty acid metabolism</keyword>
<accession>A0A9W9Q166</accession>
<keyword evidence="7 10" id="KW-0443">Lipid metabolism</keyword>
<comment type="catalytic activity">
    <reaction evidence="10">
        <text>an acyl-CoA + malonyl-CoA + H(+) = a 3-oxoacyl-CoA + CO2 + CoA</text>
        <dbReference type="Rhea" id="RHEA:50252"/>
        <dbReference type="ChEBI" id="CHEBI:15378"/>
        <dbReference type="ChEBI" id="CHEBI:16526"/>
        <dbReference type="ChEBI" id="CHEBI:57287"/>
        <dbReference type="ChEBI" id="CHEBI:57384"/>
        <dbReference type="ChEBI" id="CHEBI:58342"/>
        <dbReference type="ChEBI" id="CHEBI:90726"/>
    </reaction>
    <physiologicalReaction direction="left-to-right" evidence="10">
        <dbReference type="Rhea" id="RHEA:50253"/>
    </physiologicalReaction>
</comment>
<evidence type="ECO:0000256" key="4">
    <source>
        <dbReference type="ARBA" id="ARBA00022692"/>
    </source>
</evidence>
<feature type="transmembrane region" description="Helical" evidence="10">
    <location>
        <begin position="263"/>
        <end position="283"/>
    </location>
</feature>
<dbReference type="GO" id="GO:0034625">
    <property type="term" value="P:fatty acid elongation, monounsaturated fatty acid"/>
    <property type="evidence" value="ECO:0007669"/>
    <property type="project" value="TreeGrafter"/>
</dbReference>
<feature type="transmembrane region" description="Helical" evidence="10">
    <location>
        <begin position="225"/>
        <end position="243"/>
    </location>
</feature>
<feature type="transmembrane region" description="Helical" evidence="10">
    <location>
        <begin position="336"/>
        <end position="355"/>
    </location>
</feature>
<evidence type="ECO:0000256" key="5">
    <source>
        <dbReference type="ARBA" id="ARBA00022832"/>
    </source>
</evidence>
<feature type="transmembrane region" description="Helical" evidence="10">
    <location>
        <begin position="61"/>
        <end position="79"/>
    </location>
</feature>
<dbReference type="GO" id="GO:0005789">
    <property type="term" value="C:endoplasmic reticulum membrane"/>
    <property type="evidence" value="ECO:0007669"/>
    <property type="project" value="TreeGrafter"/>
</dbReference>
<keyword evidence="3 10" id="KW-0808">Transferase</keyword>
<dbReference type="InterPro" id="IPR002076">
    <property type="entry name" value="ELO_fam"/>
</dbReference>
<dbReference type="EC" id="2.3.1.-" evidence="10"/>
<evidence type="ECO:0000313" key="11">
    <source>
        <dbReference type="EMBL" id="KAJ5322680.1"/>
    </source>
</evidence>
<proteinExistence type="inferred from homology"/>
<feature type="transmembrane region" description="Helical" evidence="10">
    <location>
        <begin position="100"/>
        <end position="118"/>
    </location>
</feature>
<dbReference type="PANTHER" id="PTHR11157:SF169">
    <property type="entry name" value="ELONGATION OF FATTY ACIDS PROTEIN"/>
    <property type="match status" value="1"/>
</dbReference>
<comment type="similarity">
    <text evidence="10">Belongs to the ELO family.</text>
</comment>
<evidence type="ECO:0000256" key="6">
    <source>
        <dbReference type="ARBA" id="ARBA00022989"/>
    </source>
</evidence>
<dbReference type="GO" id="GO:0009922">
    <property type="term" value="F:fatty acid elongase activity"/>
    <property type="evidence" value="ECO:0007669"/>
    <property type="project" value="InterPro"/>
</dbReference>
<evidence type="ECO:0000256" key="8">
    <source>
        <dbReference type="ARBA" id="ARBA00023136"/>
    </source>
</evidence>
<dbReference type="Proteomes" id="UP001147695">
    <property type="component" value="Unassembled WGS sequence"/>
</dbReference>
<protein>
    <recommendedName>
        <fullName evidence="10">Elongation of fatty acids protein</fullName>
        <ecNumber evidence="10">2.3.1.-</ecNumber>
    </recommendedName>
</protein>
<evidence type="ECO:0000256" key="10">
    <source>
        <dbReference type="RuleBase" id="RU361115"/>
    </source>
</evidence>